<feature type="binding site" evidence="8">
    <location>
        <position position="389"/>
    </location>
    <ligand>
        <name>Mn(2+)</name>
        <dbReference type="ChEBI" id="CHEBI:29035"/>
    </ligand>
</feature>
<comment type="cofactor">
    <cofactor evidence="8">
        <name>Mn(2+)</name>
        <dbReference type="ChEBI" id="CHEBI:29035"/>
    </cofactor>
</comment>
<feature type="binding site" evidence="7">
    <location>
        <position position="203"/>
    </location>
    <ligand>
        <name>ATP</name>
        <dbReference type="ChEBI" id="CHEBI:30616"/>
    </ligand>
</feature>
<feature type="binding site" evidence="7">
    <location>
        <begin position="302"/>
        <end position="305"/>
    </location>
    <ligand>
        <name>ATP</name>
        <dbReference type="ChEBI" id="CHEBI:30616"/>
    </ligand>
</feature>
<dbReference type="GO" id="GO:0016773">
    <property type="term" value="F:phosphotransferase activity, alcohol group as acceptor"/>
    <property type="evidence" value="ECO:0000318"/>
    <property type="project" value="GO_Central"/>
</dbReference>
<dbReference type="GO" id="GO:0005794">
    <property type="term" value="C:Golgi apparatus"/>
    <property type="evidence" value="ECO:0007669"/>
    <property type="project" value="UniProtKB-SubCell"/>
</dbReference>
<dbReference type="CDD" id="cd10314">
    <property type="entry name" value="FAM20_C"/>
    <property type="match status" value="1"/>
</dbReference>
<keyword evidence="4" id="KW-1015">Disulfide bond</keyword>
<keyword evidence="8" id="KW-0479">Metal-binding</keyword>
<dbReference type="KEGG" id="spu:578875"/>
<feature type="compositionally biased region" description="Basic and acidic residues" evidence="9">
    <location>
        <begin position="65"/>
        <end position="76"/>
    </location>
</feature>
<evidence type="ECO:0000256" key="1">
    <source>
        <dbReference type="ARBA" id="ARBA00004555"/>
    </source>
</evidence>
<feature type="binding site" evidence="7">
    <location>
        <position position="187"/>
    </location>
    <ligand>
        <name>ATP</name>
        <dbReference type="ChEBI" id="CHEBI:30616"/>
    </ligand>
</feature>
<dbReference type="CTD" id="9917"/>
<dbReference type="OrthoDB" id="8583677at2759"/>
<evidence type="ECO:0000256" key="9">
    <source>
        <dbReference type="SAM" id="MobiDB-lite"/>
    </source>
</evidence>
<evidence type="ECO:0000256" key="6">
    <source>
        <dbReference type="PIRSR" id="PIRSR624869-1"/>
    </source>
</evidence>
<dbReference type="Proteomes" id="UP000007110">
    <property type="component" value="Unassembled WGS sequence"/>
</dbReference>
<dbReference type="GO" id="GO:0030166">
    <property type="term" value="P:proteoglycan biosynthetic process"/>
    <property type="evidence" value="ECO:0000318"/>
    <property type="project" value="GO_Central"/>
</dbReference>
<feature type="domain" description="FAM20 C-terminal" evidence="11">
    <location>
        <begin position="268"/>
        <end position="478"/>
    </location>
</feature>
<dbReference type="RefSeq" id="XP_011661064.2">
    <property type="nucleotide sequence ID" value="XM_011662762.2"/>
</dbReference>
<dbReference type="EnsemblMetazoa" id="XM_011662762">
    <property type="protein sequence ID" value="XP_011661064"/>
    <property type="gene ID" value="LOC578875"/>
</dbReference>
<organism evidence="12 13">
    <name type="scientific">Strongylocentrotus purpuratus</name>
    <name type="common">Purple sea urchin</name>
    <dbReference type="NCBI Taxonomy" id="7668"/>
    <lineage>
        <taxon>Eukaryota</taxon>
        <taxon>Metazoa</taxon>
        <taxon>Echinodermata</taxon>
        <taxon>Eleutherozoa</taxon>
        <taxon>Echinozoa</taxon>
        <taxon>Echinoidea</taxon>
        <taxon>Euechinoidea</taxon>
        <taxon>Echinacea</taxon>
        <taxon>Camarodonta</taxon>
        <taxon>Echinidea</taxon>
        <taxon>Strongylocentrotidae</taxon>
        <taxon>Strongylocentrotus</taxon>
    </lineage>
</organism>
<dbReference type="GO" id="GO:0046872">
    <property type="term" value="F:metal ion binding"/>
    <property type="evidence" value="ECO:0007669"/>
    <property type="project" value="UniProtKB-KW"/>
</dbReference>
<evidence type="ECO:0000313" key="12">
    <source>
        <dbReference type="EnsemblMetazoa" id="XP_011661064"/>
    </source>
</evidence>
<evidence type="ECO:0000256" key="7">
    <source>
        <dbReference type="PIRSR" id="PIRSR624869-2"/>
    </source>
</evidence>
<comment type="similarity">
    <text evidence="2">Belongs to the FAM20 family.</text>
</comment>
<keyword evidence="3" id="KW-0333">Golgi apparatus</keyword>
<feature type="binding site" evidence="7">
    <location>
        <position position="374"/>
    </location>
    <ligand>
        <name>ATP</name>
        <dbReference type="ChEBI" id="CHEBI:30616"/>
    </ligand>
</feature>
<keyword evidence="8" id="KW-0464">Manganese</keyword>
<dbReference type="PANTHER" id="PTHR12450:SF14">
    <property type="entry name" value="GLYCOSAMINOGLYCAN XYLOSYLKINASE"/>
    <property type="match status" value="1"/>
</dbReference>
<keyword evidence="5" id="KW-0325">Glycoprotein</keyword>
<comment type="subcellular location">
    <subcellularLocation>
        <location evidence="1">Golgi apparatus</location>
    </subcellularLocation>
</comment>
<evidence type="ECO:0000256" key="4">
    <source>
        <dbReference type="ARBA" id="ARBA00023157"/>
    </source>
</evidence>
<evidence type="ECO:0000256" key="5">
    <source>
        <dbReference type="ARBA" id="ARBA00023180"/>
    </source>
</evidence>
<accession>A0A7M7HBY1</accession>
<dbReference type="Pfam" id="PF06702">
    <property type="entry name" value="Fam20C"/>
    <property type="match status" value="1"/>
</dbReference>
<feature type="transmembrane region" description="Helical" evidence="10">
    <location>
        <begin position="7"/>
        <end position="28"/>
    </location>
</feature>
<dbReference type="PANTHER" id="PTHR12450">
    <property type="entry name" value="DENTIN MATRIX PROTEIN 4 PROTEIN FAM20"/>
    <property type="match status" value="1"/>
</dbReference>
<dbReference type="GO" id="GO:0005524">
    <property type="term" value="F:ATP binding"/>
    <property type="evidence" value="ECO:0007669"/>
    <property type="project" value="UniProtKB-KW"/>
</dbReference>
<protein>
    <recommendedName>
        <fullName evidence="11">FAM20 C-terminal domain-containing protein</fullName>
    </recommendedName>
</protein>
<dbReference type="OMA" id="AVWEDDM"/>
<proteinExistence type="inferred from homology"/>
<keyword evidence="10" id="KW-1133">Transmembrane helix</keyword>
<evidence type="ECO:0000259" key="11">
    <source>
        <dbReference type="Pfam" id="PF06702"/>
    </source>
</evidence>
<feature type="compositionally biased region" description="Polar residues" evidence="9">
    <location>
        <begin position="109"/>
        <end position="121"/>
    </location>
</feature>
<sequence>MRLKLKWVLFISALTVGMWMTIIIILPAPSNTSNGGKNLKREHYQSGPGDGEVKGHIVDSAADGQPKKPSDEKEVDIVGFRNAEESEPAVEEKKVPQGVEIENIRGNPPNGQSNEKPQNESLPWELDLLPTFIPKRRHDYMTLWSKAESWVTSNQITPSSAKELGSVLYAMANAPITKADVGFKGTQLKARLMLEGGQLVVFKPKRYPRDHVIYGTPYAGYDRHNGEIAAFHLDRVLDFRRAPLVVGRTLNLKTEILPVASPALNDTFLEKNNNICFYGKCYYCKPEEAACADGFTMEGSVTLWLPPDLKLKKWRHLWSRTYKDGKKAKWETDDQYCVTLMTRVPPEQHPLVLHMTDGAVFDYLIGNADRHMYETFEKDGDRGMLLHMDNAKSFGNPYLDEGTILAPIYQCCRLRRSTWNTLQQFKDGRLSQVMGQVLSHDPIAPVLTIWHLEALDRRLNDIIDTMHNCFTKHGEDVVLMD</sequence>
<keyword evidence="10" id="KW-0812">Transmembrane</keyword>
<keyword evidence="7" id="KW-0067">ATP-binding</keyword>
<dbReference type="AlphaFoldDB" id="A0A7M7HBY1"/>
<dbReference type="InterPro" id="IPR009581">
    <property type="entry name" value="FAM20_C"/>
</dbReference>
<reference evidence="13" key="1">
    <citation type="submission" date="2015-02" db="EMBL/GenBank/DDBJ databases">
        <title>Genome sequencing for Strongylocentrotus purpuratus.</title>
        <authorList>
            <person name="Murali S."/>
            <person name="Liu Y."/>
            <person name="Vee V."/>
            <person name="English A."/>
            <person name="Wang M."/>
            <person name="Skinner E."/>
            <person name="Han Y."/>
            <person name="Muzny D.M."/>
            <person name="Worley K.C."/>
            <person name="Gibbs R.A."/>
        </authorList>
    </citation>
    <scope>NUCLEOTIDE SEQUENCE</scope>
</reference>
<keyword evidence="10" id="KW-0472">Membrane</keyword>
<evidence type="ECO:0000256" key="2">
    <source>
        <dbReference type="ARBA" id="ARBA00006557"/>
    </source>
</evidence>
<dbReference type="GeneID" id="578875"/>
<evidence type="ECO:0000313" key="13">
    <source>
        <dbReference type="Proteomes" id="UP000007110"/>
    </source>
</evidence>
<dbReference type="FunCoup" id="A0A7M7HBY1">
    <property type="interactions" value="1289"/>
</dbReference>
<keyword evidence="7" id="KW-0547">Nucleotide-binding</keyword>
<feature type="region of interest" description="Disordered" evidence="9">
    <location>
        <begin position="31"/>
        <end position="121"/>
    </location>
</feature>
<reference evidence="12" key="2">
    <citation type="submission" date="2021-01" db="UniProtKB">
        <authorList>
            <consortium name="EnsemblMetazoa"/>
        </authorList>
    </citation>
    <scope>IDENTIFICATION</scope>
</reference>
<dbReference type="InterPro" id="IPR024869">
    <property type="entry name" value="FAM20"/>
</dbReference>
<feature type="active site" evidence="6">
    <location>
        <position position="369"/>
    </location>
</feature>
<dbReference type="InParanoid" id="A0A7M7HBY1"/>
<feature type="binding site" evidence="8">
    <location>
        <position position="222"/>
    </location>
    <ligand>
        <name>Mn(2+)</name>
        <dbReference type="ChEBI" id="CHEBI:29035"/>
    </ligand>
</feature>
<evidence type="ECO:0000256" key="10">
    <source>
        <dbReference type="SAM" id="Phobius"/>
    </source>
</evidence>
<feature type="binding site" evidence="7">
    <location>
        <position position="389"/>
    </location>
    <ligand>
        <name>ATP</name>
        <dbReference type="ChEBI" id="CHEBI:30616"/>
    </ligand>
</feature>
<keyword evidence="13" id="KW-1185">Reference proteome</keyword>
<name>A0A7M7HBY1_STRPU</name>
<evidence type="ECO:0000256" key="8">
    <source>
        <dbReference type="PIRSR" id="PIRSR624869-3"/>
    </source>
</evidence>
<evidence type="ECO:0000256" key="3">
    <source>
        <dbReference type="ARBA" id="ARBA00023034"/>
    </source>
</evidence>